<sequence length="66" mass="7307">MEVVKIDALTLFKIAFGVLLLVLAIYTIKTANRNDKEDGSSQDNALIILIVVDLIAFPIWGYLLSL</sequence>
<evidence type="ECO:0000256" key="1">
    <source>
        <dbReference type="SAM" id="Phobius"/>
    </source>
</evidence>
<organism evidence="2 3">
    <name type="scientific">Gracilibacillus caseinilyticus</name>
    <dbReference type="NCBI Taxonomy" id="2932256"/>
    <lineage>
        <taxon>Bacteria</taxon>
        <taxon>Bacillati</taxon>
        <taxon>Bacillota</taxon>
        <taxon>Bacilli</taxon>
        <taxon>Bacillales</taxon>
        <taxon>Bacillaceae</taxon>
        <taxon>Gracilibacillus</taxon>
    </lineage>
</organism>
<gene>
    <name evidence="2" type="ORF">MUN88_14410</name>
</gene>
<keyword evidence="1" id="KW-0812">Transmembrane</keyword>
<keyword evidence="3" id="KW-1185">Reference proteome</keyword>
<keyword evidence="1" id="KW-1133">Transmembrane helix</keyword>
<reference evidence="2 3" key="1">
    <citation type="submission" date="2022-04" db="EMBL/GenBank/DDBJ databases">
        <title>Gracilibacillus sp. isolated from saltern.</title>
        <authorList>
            <person name="Won M."/>
            <person name="Lee C.-M."/>
            <person name="Woen H.-Y."/>
            <person name="Kwon S.-W."/>
        </authorList>
    </citation>
    <scope>NUCLEOTIDE SEQUENCE [LARGE SCALE GENOMIC DNA]</scope>
    <source>
        <strain evidence="2 3">SSWR10-1</strain>
    </source>
</reference>
<dbReference type="RefSeq" id="WP_244716214.1">
    <property type="nucleotide sequence ID" value="NZ_CP095072.1"/>
</dbReference>
<dbReference type="EMBL" id="CP095072">
    <property type="protein sequence ID" value="UOQ47257.1"/>
    <property type="molecule type" value="Genomic_DNA"/>
</dbReference>
<evidence type="ECO:0000313" key="3">
    <source>
        <dbReference type="Proteomes" id="UP000831782"/>
    </source>
</evidence>
<feature type="transmembrane region" description="Helical" evidence="1">
    <location>
        <begin position="46"/>
        <end position="64"/>
    </location>
</feature>
<dbReference type="Proteomes" id="UP000831782">
    <property type="component" value="Chromosome"/>
</dbReference>
<name>A0ABY4ES45_9BACI</name>
<accession>A0ABY4ES45</accession>
<keyword evidence="1" id="KW-0472">Membrane</keyword>
<protein>
    <submittedName>
        <fullName evidence="2">Uncharacterized protein</fullName>
    </submittedName>
</protein>
<feature type="transmembrane region" description="Helical" evidence="1">
    <location>
        <begin position="6"/>
        <end position="26"/>
    </location>
</feature>
<evidence type="ECO:0000313" key="2">
    <source>
        <dbReference type="EMBL" id="UOQ47257.1"/>
    </source>
</evidence>
<proteinExistence type="predicted"/>